<evidence type="ECO:0000256" key="7">
    <source>
        <dbReference type="ARBA" id="ARBA00023170"/>
    </source>
</evidence>
<dbReference type="InterPro" id="IPR017452">
    <property type="entry name" value="GPCR_Rhodpsn_7TM"/>
</dbReference>
<keyword evidence="12" id="KW-1185">Reference proteome</keyword>
<evidence type="ECO:0000256" key="8">
    <source>
        <dbReference type="ARBA" id="ARBA00023224"/>
    </source>
</evidence>
<keyword evidence="6 9" id="KW-0472">Membrane</keyword>
<accession>A0A9D4CPE1</accession>
<keyword evidence="8" id="KW-0807">Transducer</keyword>
<dbReference type="PANTHER" id="PTHR24228">
    <property type="entry name" value="B2 BRADYKININ RECEPTOR/ANGIOTENSIN II RECEPTOR"/>
    <property type="match status" value="1"/>
</dbReference>
<evidence type="ECO:0000313" key="11">
    <source>
        <dbReference type="EMBL" id="KAH3728747.1"/>
    </source>
</evidence>
<name>A0A9D4CPE1_DREPO</name>
<keyword evidence="4 9" id="KW-1133">Transmembrane helix</keyword>
<evidence type="ECO:0000256" key="6">
    <source>
        <dbReference type="ARBA" id="ARBA00023136"/>
    </source>
</evidence>
<evidence type="ECO:0000256" key="1">
    <source>
        <dbReference type="ARBA" id="ARBA00004651"/>
    </source>
</evidence>
<dbReference type="AlphaFoldDB" id="A0A9D4CPE1"/>
<evidence type="ECO:0000256" key="9">
    <source>
        <dbReference type="SAM" id="Phobius"/>
    </source>
</evidence>
<feature type="transmembrane region" description="Helical" evidence="9">
    <location>
        <begin position="255"/>
        <end position="276"/>
    </location>
</feature>
<dbReference type="GO" id="GO:0005886">
    <property type="term" value="C:plasma membrane"/>
    <property type="evidence" value="ECO:0007669"/>
    <property type="project" value="UniProtKB-SubCell"/>
</dbReference>
<comment type="subcellular location">
    <subcellularLocation>
        <location evidence="1">Cell membrane</location>
        <topology evidence="1">Multi-pass membrane protein</topology>
    </subcellularLocation>
</comment>
<reference evidence="11" key="1">
    <citation type="journal article" date="2019" name="bioRxiv">
        <title>The Genome of the Zebra Mussel, Dreissena polymorpha: A Resource for Invasive Species Research.</title>
        <authorList>
            <person name="McCartney M.A."/>
            <person name="Auch B."/>
            <person name="Kono T."/>
            <person name="Mallez S."/>
            <person name="Zhang Y."/>
            <person name="Obille A."/>
            <person name="Becker A."/>
            <person name="Abrahante J.E."/>
            <person name="Garbe J."/>
            <person name="Badalamenti J.P."/>
            <person name="Herman A."/>
            <person name="Mangelson H."/>
            <person name="Liachko I."/>
            <person name="Sullivan S."/>
            <person name="Sone E.D."/>
            <person name="Koren S."/>
            <person name="Silverstein K.A.T."/>
            <person name="Beckman K.B."/>
            <person name="Gohl D.M."/>
        </authorList>
    </citation>
    <scope>NUCLEOTIDE SEQUENCE</scope>
    <source>
        <strain evidence="11">Duluth1</strain>
        <tissue evidence="11">Whole animal</tissue>
    </source>
</reference>
<comment type="caution">
    <text evidence="11">The sequence shown here is derived from an EMBL/GenBank/DDBJ whole genome shotgun (WGS) entry which is preliminary data.</text>
</comment>
<organism evidence="11 12">
    <name type="scientific">Dreissena polymorpha</name>
    <name type="common">Zebra mussel</name>
    <name type="synonym">Mytilus polymorpha</name>
    <dbReference type="NCBI Taxonomy" id="45954"/>
    <lineage>
        <taxon>Eukaryota</taxon>
        <taxon>Metazoa</taxon>
        <taxon>Spiralia</taxon>
        <taxon>Lophotrochozoa</taxon>
        <taxon>Mollusca</taxon>
        <taxon>Bivalvia</taxon>
        <taxon>Autobranchia</taxon>
        <taxon>Heteroconchia</taxon>
        <taxon>Euheterodonta</taxon>
        <taxon>Imparidentia</taxon>
        <taxon>Neoheterodontei</taxon>
        <taxon>Myida</taxon>
        <taxon>Dreissenoidea</taxon>
        <taxon>Dreissenidae</taxon>
        <taxon>Dreissena</taxon>
    </lineage>
</organism>
<evidence type="ECO:0000256" key="4">
    <source>
        <dbReference type="ARBA" id="ARBA00022989"/>
    </source>
</evidence>
<evidence type="ECO:0000313" key="12">
    <source>
        <dbReference type="Proteomes" id="UP000828390"/>
    </source>
</evidence>
<proteinExistence type="predicted"/>
<feature type="transmembrane region" description="Helical" evidence="9">
    <location>
        <begin position="83"/>
        <end position="107"/>
    </location>
</feature>
<evidence type="ECO:0000256" key="3">
    <source>
        <dbReference type="ARBA" id="ARBA00022692"/>
    </source>
</evidence>
<feature type="transmembrane region" description="Helical" evidence="9">
    <location>
        <begin position="20"/>
        <end position="44"/>
    </location>
</feature>
<evidence type="ECO:0000259" key="10">
    <source>
        <dbReference type="PROSITE" id="PS50262"/>
    </source>
</evidence>
<dbReference type="SUPFAM" id="SSF81321">
    <property type="entry name" value="Family A G protein-coupled receptor-like"/>
    <property type="match status" value="1"/>
</dbReference>
<feature type="transmembrane region" description="Helical" evidence="9">
    <location>
        <begin position="56"/>
        <end position="77"/>
    </location>
</feature>
<dbReference type="GO" id="GO:0004930">
    <property type="term" value="F:G protein-coupled receptor activity"/>
    <property type="evidence" value="ECO:0007669"/>
    <property type="project" value="UniProtKB-KW"/>
</dbReference>
<feature type="transmembrane region" description="Helical" evidence="9">
    <location>
        <begin position="288"/>
        <end position="309"/>
    </location>
</feature>
<dbReference type="EMBL" id="JAIWYP010000012">
    <property type="protein sequence ID" value="KAH3728747.1"/>
    <property type="molecule type" value="Genomic_DNA"/>
</dbReference>
<evidence type="ECO:0000256" key="2">
    <source>
        <dbReference type="ARBA" id="ARBA00022475"/>
    </source>
</evidence>
<sequence>MDWNNTTQHYSNHQPDHNKAVTYIMLGITALGCLGNTVAIVMILSFKKFRRSSIAFICHQCFLDLIRGLYGFLYGIYLLNMTAIPACSAVGVTYVLFVTLAAYNLLAIVVNEECEMQRPSANRDKNHFCVVFGIIVLWFTCILIHMGVAFLPKEPEYIPEVGSCIFSYGTPSNLVLHILWIILISMAIFLTLLHFLSMFCRIKYKAKSLKWALIHRSLLRDVFSKQDMDVDPKSVQKSCHSNNLCSHLYLRRIKILSSMAVTFVLFWYPLFLLTIIDHNFTYPKPLYKALTILSWCHPATTSIFVFFILHDMSNKDGLLRRIYSDVYPMMQFYGNPTHHPIINSEWDTVNTGILNNHFSSAETSNDLDPEGQTLLPKESEVANNEETRSIVLTNEAPCTIQTPIIIEQWDCSPTSPGKQRKN</sequence>
<evidence type="ECO:0000256" key="5">
    <source>
        <dbReference type="ARBA" id="ARBA00023040"/>
    </source>
</evidence>
<dbReference type="Proteomes" id="UP000828390">
    <property type="component" value="Unassembled WGS sequence"/>
</dbReference>
<feature type="transmembrane region" description="Helical" evidence="9">
    <location>
        <begin position="128"/>
        <end position="151"/>
    </location>
</feature>
<keyword evidence="2" id="KW-1003">Cell membrane</keyword>
<keyword evidence="7" id="KW-0675">Receptor</keyword>
<keyword evidence="5" id="KW-0297">G-protein coupled receptor</keyword>
<feature type="domain" description="G-protein coupled receptors family 1 profile" evidence="10">
    <location>
        <begin position="35"/>
        <end position="305"/>
    </location>
</feature>
<gene>
    <name evidence="11" type="ORF">DPMN_054708</name>
</gene>
<dbReference type="PANTHER" id="PTHR24228:SF59">
    <property type="entry name" value="NEUROPEPTIDE RECEPTOR 15"/>
    <property type="match status" value="1"/>
</dbReference>
<protein>
    <recommendedName>
        <fullName evidence="10">G-protein coupled receptors family 1 profile domain-containing protein</fullName>
    </recommendedName>
</protein>
<dbReference type="Gene3D" id="1.20.1070.10">
    <property type="entry name" value="Rhodopsin 7-helix transmembrane proteins"/>
    <property type="match status" value="1"/>
</dbReference>
<dbReference type="CDD" id="cd00637">
    <property type="entry name" value="7tm_classA_rhodopsin-like"/>
    <property type="match status" value="1"/>
</dbReference>
<dbReference type="PROSITE" id="PS50262">
    <property type="entry name" value="G_PROTEIN_RECEP_F1_2"/>
    <property type="match status" value="1"/>
</dbReference>
<keyword evidence="3 9" id="KW-0812">Transmembrane</keyword>
<reference evidence="11" key="2">
    <citation type="submission" date="2020-11" db="EMBL/GenBank/DDBJ databases">
        <authorList>
            <person name="McCartney M.A."/>
            <person name="Auch B."/>
            <person name="Kono T."/>
            <person name="Mallez S."/>
            <person name="Becker A."/>
            <person name="Gohl D.M."/>
            <person name="Silverstein K.A.T."/>
            <person name="Koren S."/>
            <person name="Bechman K.B."/>
            <person name="Herman A."/>
            <person name="Abrahante J.E."/>
            <person name="Garbe J."/>
        </authorList>
    </citation>
    <scope>NUCLEOTIDE SEQUENCE</scope>
    <source>
        <strain evidence="11">Duluth1</strain>
        <tissue evidence="11">Whole animal</tissue>
    </source>
</reference>
<feature type="transmembrane region" description="Helical" evidence="9">
    <location>
        <begin position="178"/>
        <end position="200"/>
    </location>
</feature>